<dbReference type="EMBL" id="FVZE01000003">
    <property type="protein sequence ID" value="SLK00208.1"/>
    <property type="molecule type" value="Genomic_DNA"/>
</dbReference>
<reference evidence="3" key="1">
    <citation type="submission" date="2017-02" db="EMBL/GenBank/DDBJ databases">
        <authorList>
            <person name="Varghese N."/>
            <person name="Submissions S."/>
        </authorList>
    </citation>
    <scope>NUCLEOTIDE SEQUENCE [LARGE SCALE GENOMIC DNA]</scope>
    <source>
        <strain evidence="3">SM117</strain>
    </source>
</reference>
<keyword evidence="2" id="KW-0808">Transferase</keyword>
<evidence type="ECO:0000313" key="2">
    <source>
        <dbReference type="EMBL" id="SLK00208.1"/>
    </source>
</evidence>
<dbReference type="PANTHER" id="PTHR48050:SF13">
    <property type="entry name" value="STEROL 3-BETA-GLUCOSYLTRANSFERASE UGT80A2"/>
    <property type="match status" value="1"/>
</dbReference>
<organism evidence="2 3">
    <name type="scientific">Novosphingobium mathurense</name>
    <dbReference type="NCBI Taxonomy" id="428990"/>
    <lineage>
        <taxon>Bacteria</taxon>
        <taxon>Pseudomonadati</taxon>
        <taxon>Pseudomonadota</taxon>
        <taxon>Alphaproteobacteria</taxon>
        <taxon>Sphingomonadales</taxon>
        <taxon>Sphingomonadaceae</taxon>
        <taxon>Novosphingobium</taxon>
    </lineage>
</organism>
<dbReference type="PANTHER" id="PTHR48050">
    <property type="entry name" value="STEROL 3-BETA-GLUCOSYLTRANSFERASE"/>
    <property type="match status" value="1"/>
</dbReference>
<dbReference type="Pfam" id="PF06722">
    <property type="entry name" value="EryCIII-like_C"/>
    <property type="match status" value="1"/>
</dbReference>
<dbReference type="InterPro" id="IPR002213">
    <property type="entry name" value="UDP_glucos_trans"/>
</dbReference>
<dbReference type="RefSeq" id="WP_176168029.1">
    <property type="nucleotide sequence ID" value="NZ_FVZE01000003.1"/>
</dbReference>
<accession>A0A1U6HWP4</accession>
<dbReference type="SUPFAM" id="SSF53756">
    <property type="entry name" value="UDP-Glycosyltransferase/glycogen phosphorylase"/>
    <property type="match status" value="1"/>
</dbReference>
<dbReference type="Gene3D" id="3.40.50.2000">
    <property type="entry name" value="Glycogen Phosphorylase B"/>
    <property type="match status" value="2"/>
</dbReference>
<evidence type="ECO:0000313" key="3">
    <source>
        <dbReference type="Proteomes" id="UP000190989"/>
    </source>
</evidence>
<feature type="domain" description="Erythromycin biosynthesis protein CIII-like C-terminal" evidence="1">
    <location>
        <begin position="284"/>
        <end position="426"/>
    </location>
</feature>
<dbReference type="CDD" id="cd03784">
    <property type="entry name" value="GT1_Gtf-like"/>
    <property type="match status" value="1"/>
</dbReference>
<dbReference type="STRING" id="428990.SAMN06295987_103246"/>
<name>A0A1U6HWP4_9SPHN</name>
<sequence>MSDAGKKLNLLITTWEGGGSVGPMLTLARKLRDAGHEVRVMSDECNRPEAEAIGLRFIPWNRAPNRTDRRRESELIRDWAAATPAEGFAQAIEQVFAGPAYAYAADVIEELRRESADLVITNDFLFGVMAGCESFGQPVIAMACNIHLFPVENAPQAGPMPERLPTPEEMVQAAAMAEGFRAVFDSGLPALNTARALLGLKPLDRLLDQLACLRMTLIAISRHFDMVREPVPPAYRYVGPQIDETAWTDPWDASSVDSEPKDRRPLVVVSFSTTFQNHIAVLQRVIDGLARLPVRAVVTLGPTIAKEELSAADNIQLVASAPHGPLMRDASLVITHGGHGTLARAMVNRLPLLVIPHGRDQDGNAARIAAHGAGLTLAPTASAKDIGDAAARILREPAFRTAAEILGDHVARETEQSDIVQQIERLCDLRIFA</sequence>
<dbReference type="Proteomes" id="UP000190989">
    <property type="component" value="Unassembled WGS sequence"/>
</dbReference>
<dbReference type="AlphaFoldDB" id="A0A1U6HWP4"/>
<dbReference type="InterPro" id="IPR050426">
    <property type="entry name" value="Glycosyltransferase_28"/>
</dbReference>
<gene>
    <name evidence="2" type="ORF">SAMN06295987_103246</name>
</gene>
<proteinExistence type="predicted"/>
<dbReference type="GO" id="GO:0017000">
    <property type="term" value="P:antibiotic biosynthetic process"/>
    <property type="evidence" value="ECO:0007669"/>
    <property type="project" value="UniProtKB-ARBA"/>
</dbReference>
<dbReference type="InterPro" id="IPR010610">
    <property type="entry name" value="EryCIII-like_C"/>
</dbReference>
<keyword evidence="3" id="KW-1185">Reference proteome</keyword>
<dbReference type="GO" id="GO:0008194">
    <property type="term" value="F:UDP-glycosyltransferase activity"/>
    <property type="evidence" value="ECO:0007669"/>
    <property type="project" value="InterPro"/>
</dbReference>
<protein>
    <submittedName>
        <fullName evidence="2">Glycosyltransferase, MGT family</fullName>
    </submittedName>
</protein>
<evidence type="ECO:0000259" key="1">
    <source>
        <dbReference type="Pfam" id="PF06722"/>
    </source>
</evidence>
<dbReference type="GO" id="GO:0016758">
    <property type="term" value="F:hexosyltransferase activity"/>
    <property type="evidence" value="ECO:0007669"/>
    <property type="project" value="UniProtKB-ARBA"/>
</dbReference>